<accession>A0ABY2RVN2</accession>
<dbReference type="Proteomes" id="UP000309992">
    <property type="component" value="Unassembled WGS sequence"/>
</dbReference>
<keyword evidence="3" id="KW-1185">Reference proteome</keyword>
<proteinExistence type="predicted"/>
<feature type="compositionally biased region" description="Basic and acidic residues" evidence="1">
    <location>
        <begin position="1"/>
        <end position="12"/>
    </location>
</feature>
<dbReference type="EMBL" id="SWMS01000027">
    <property type="protein sequence ID" value="TKG62383.1"/>
    <property type="molecule type" value="Genomic_DNA"/>
</dbReference>
<dbReference type="RefSeq" id="WP_137096871.1">
    <property type="nucleotide sequence ID" value="NZ_SWMS01000027.1"/>
</dbReference>
<feature type="region of interest" description="Disordered" evidence="1">
    <location>
        <begin position="1"/>
        <end position="33"/>
    </location>
</feature>
<evidence type="ECO:0000313" key="2">
    <source>
        <dbReference type="EMBL" id="TKG62383.1"/>
    </source>
</evidence>
<evidence type="ECO:0000313" key="3">
    <source>
        <dbReference type="Proteomes" id="UP000309992"/>
    </source>
</evidence>
<organism evidence="2 3">
    <name type="scientific">Prauserella endophytica</name>
    <dbReference type="NCBI Taxonomy" id="1592324"/>
    <lineage>
        <taxon>Bacteria</taxon>
        <taxon>Bacillati</taxon>
        <taxon>Actinomycetota</taxon>
        <taxon>Actinomycetes</taxon>
        <taxon>Pseudonocardiales</taxon>
        <taxon>Pseudonocardiaceae</taxon>
        <taxon>Prauserella</taxon>
        <taxon>Prauserella coralliicola group</taxon>
    </lineage>
</organism>
<name>A0ABY2RVN2_9PSEU</name>
<evidence type="ECO:0000256" key="1">
    <source>
        <dbReference type="SAM" id="MobiDB-lite"/>
    </source>
</evidence>
<protein>
    <submittedName>
        <fullName evidence="2">Uncharacterized protein</fullName>
    </submittedName>
</protein>
<gene>
    <name evidence="2" type="ORF">FCN18_32250</name>
</gene>
<sequence length="67" mass="7457">MDHDDWPGRDGWAELSADSPDSAHSDAKLEPPPGYCWYGSRLVPSEPEAGRITELFHRVLKEGLPPN</sequence>
<comment type="caution">
    <text evidence="2">The sequence shown here is derived from an EMBL/GenBank/DDBJ whole genome shotgun (WGS) entry which is preliminary data.</text>
</comment>
<reference evidence="2 3" key="1">
    <citation type="journal article" date="2015" name="Antonie Van Leeuwenhoek">
        <title>Prauserella endophytica sp. nov., an endophytic actinobacterium isolated from Tamarix taklamakanensis.</title>
        <authorList>
            <person name="Liu J.M."/>
            <person name="Habden X."/>
            <person name="Guo L."/>
            <person name="Tuo L."/>
            <person name="Jiang Z.K."/>
            <person name="Liu S.W."/>
            <person name="Liu X.F."/>
            <person name="Chen L."/>
            <person name="Li R.F."/>
            <person name="Zhang Y.Q."/>
            <person name="Sun C.H."/>
        </authorList>
    </citation>
    <scope>NUCLEOTIDE SEQUENCE [LARGE SCALE GENOMIC DNA]</scope>
    <source>
        <strain evidence="2 3">CGMCC 4.7182</strain>
    </source>
</reference>